<organism evidence="1 2">
    <name type="scientific">Suillus luteus UH-Slu-Lm8-n1</name>
    <dbReference type="NCBI Taxonomy" id="930992"/>
    <lineage>
        <taxon>Eukaryota</taxon>
        <taxon>Fungi</taxon>
        <taxon>Dikarya</taxon>
        <taxon>Basidiomycota</taxon>
        <taxon>Agaricomycotina</taxon>
        <taxon>Agaricomycetes</taxon>
        <taxon>Agaricomycetidae</taxon>
        <taxon>Boletales</taxon>
        <taxon>Suillineae</taxon>
        <taxon>Suillaceae</taxon>
        <taxon>Suillus</taxon>
    </lineage>
</organism>
<dbReference type="EMBL" id="KN835167">
    <property type="protein sequence ID" value="KIK45814.1"/>
    <property type="molecule type" value="Genomic_DNA"/>
</dbReference>
<proteinExistence type="predicted"/>
<gene>
    <name evidence="1" type="ORF">CY34DRAFT_801117</name>
</gene>
<dbReference type="InParanoid" id="A0A0D0B7I8"/>
<accession>A0A0D0B7I8</accession>
<name>A0A0D0B7I8_9AGAM</name>
<reference evidence="1 2" key="1">
    <citation type="submission" date="2014-04" db="EMBL/GenBank/DDBJ databases">
        <authorList>
            <consortium name="DOE Joint Genome Institute"/>
            <person name="Kuo A."/>
            <person name="Ruytinx J."/>
            <person name="Rineau F."/>
            <person name="Colpaert J."/>
            <person name="Kohler A."/>
            <person name="Nagy L.G."/>
            <person name="Floudas D."/>
            <person name="Copeland A."/>
            <person name="Barry K.W."/>
            <person name="Cichocki N."/>
            <person name="Veneault-Fourrey C."/>
            <person name="LaButti K."/>
            <person name="Lindquist E.A."/>
            <person name="Lipzen A."/>
            <person name="Lundell T."/>
            <person name="Morin E."/>
            <person name="Murat C."/>
            <person name="Sun H."/>
            <person name="Tunlid A."/>
            <person name="Henrissat B."/>
            <person name="Grigoriev I.V."/>
            <person name="Hibbett D.S."/>
            <person name="Martin F."/>
            <person name="Nordberg H.P."/>
            <person name="Cantor M.N."/>
            <person name="Hua S.X."/>
        </authorList>
    </citation>
    <scope>NUCLEOTIDE SEQUENCE [LARGE SCALE GENOMIC DNA]</scope>
    <source>
        <strain evidence="1 2">UH-Slu-Lm8-n1</strain>
    </source>
</reference>
<dbReference type="AlphaFoldDB" id="A0A0D0B7I8"/>
<evidence type="ECO:0000313" key="2">
    <source>
        <dbReference type="Proteomes" id="UP000054485"/>
    </source>
</evidence>
<reference evidence="2" key="2">
    <citation type="submission" date="2015-01" db="EMBL/GenBank/DDBJ databases">
        <title>Evolutionary Origins and Diversification of the Mycorrhizal Mutualists.</title>
        <authorList>
            <consortium name="DOE Joint Genome Institute"/>
            <consortium name="Mycorrhizal Genomics Consortium"/>
            <person name="Kohler A."/>
            <person name="Kuo A."/>
            <person name="Nagy L.G."/>
            <person name="Floudas D."/>
            <person name="Copeland A."/>
            <person name="Barry K.W."/>
            <person name="Cichocki N."/>
            <person name="Veneault-Fourrey C."/>
            <person name="LaButti K."/>
            <person name="Lindquist E.A."/>
            <person name="Lipzen A."/>
            <person name="Lundell T."/>
            <person name="Morin E."/>
            <person name="Murat C."/>
            <person name="Riley R."/>
            <person name="Ohm R."/>
            <person name="Sun H."/>
            <person name="Tunlid A."/>
            <person name="Henrissat B."/>
            <person name="Grigoriev I.V."/>
            <person name="Hibbett D.S."/>
            <person name="Martin F."/>
        </authorList>
    </citation>
    <scope>NUCLEOTIDE SEQUENCE [LARGE SCALE GENOMIC DNA]</scope>
    <source>
        <strain evidence="2">UH-Slu-Lm8-n1</strain>
    </source>
</reference>
<evidence type="ECO:0000313" key="1">
    <source>
        <dbReference type="EMBL" id="KIK45814.1"/>
    </source>
</evidence>
<dbReference type="HOGENOM" id="CLU_2499378_0_0_1"/>
<protein>
    <submittedName>
        <fullName evidence="1">Uncharacterized protein</fullName>
    </submittedName>
</protein>
<sequence>METKWRYRNVCKCTFCQCYQQLPQCDERYYIATANKSLIPQPDRHHNSSGICSTKNKVCRFHHEVDGRCECGDLLSFFDVRSNFHC</sequence>
<keyword evidence="2" id="KW-1185">Reference proteome</keyword>
<dbReference type="Proteomes" id="UP000054485">
    <property type="component" value="Unassembled WGS sequence"/>
</dbReference>